<evidence type="ECO:0000313" key="5">
    <source>
        <dbReference type="EMBL" id="CAF4344276.1"/>
    </source>
</evidence>
<dbReference type="Proteomes" id="UP000663829">
    <property type="component" value="Unassembled WGS sequence"/>
</dbReference>
<feature type="repeat" description="TPR" evidence="3">
    <location>
        <begin position="548"/>
        <end position="581"/>
    </location>
</feature>
<dbReference type="SUPFAM" id="SSF48452">
    <property type="entry name" value="TPR-like"/>
    <property type="match status" value="1"/>
</dbReference>
<evidence type="ECO:0000313" key="6">
    <source>
        <dbReference type="Proteomes" id="UP000663829"/>
    </source>
</evidence>
<dbReference type="OrthoDB" id="5981781at2759"/>
<dbReference type="AlphaFoldDB" id="A0A815RMM0"/>
<reference evidence="4" key="1">
    <citation type="submission" date="2021-02" db="EMBL/GenBank/DDBJ databases">
        <authorList>
            <person name="Nowell W R."/>
        </authorList>
    </citation>
    <scope>NUCLEOTIDE SEQUENCE</scope>
</reference>
<dbReference type="SMART" id="SM00028">
    <property type="entry name" value="TPR"/>
    <property type="match status" value="4"/>
</dbReference>
<feature type="non-terminal residue" evidence="4">
    <location>
        <position position="1"/>
    </location>
</feature>
<dbReference type="Gene3D" id="1.25.40.10">
    <property type="entry name" value="Tetratricopeptide repeat domain"/>
    <property type="match status" value="1"/>
</dbReference>
<dbReference type="PANTHER" id="PTHR45641:SF19">
    <property type="entry name" value="NEPHROCYSTIN-3"/>
    <property type="match status" value="1"/>
</dbReference>
<dbReference type="Proteomes" id="UP000681722">
    <property type="component" value="Unassembled WGS sequence"/>
</dbReference>
<keyword evidence="1" id="KW-0677">Repeat</keyword>
<feature type="repeat" description="TPR" evidence="3">
    <location>
        <begin position="505"/>
        <end position="538"/>
    </location>
</feature>
<comment type="caution">
    <text evidence="4">The sequence shown here is derived from an EMBL/GenBank/DDBJ whole genome shotgun (WGS) entry which is preliminary data.</text>
</comment>
<keyword evidence="2 3" id="KW-0802">TPR repeat</keyword>
<dbReference type="InterPro" id="IPR011990">
    <property type="entry name" value="TPR-like_helical_dom_sf"/>
</dbReference>
<protein>
    <submittedName>
        <fullName evidence="4">Uncharacterized protein</fullName>
    </submittedName>
</protein>
<evidence type="ECO:0000256" key="2">
    <source>
        <dbReference type="ARBA" id="ARBA00022803"/>
    </source>
</evidence>
<dbReference type="EMBL" id="CAJNOQ010020984">
    <property type="protein sequence ID" value="CAF1478845.1"/>
    <property type="molecule type" value="Genomic_DNA"/>
</dbReference>
<organism evidence="4 6">
    <name type="scientific">Didymodactylos carnosus</name>
    <dbReference type="NCBI Taxonomy" id="1234261"/>
    <lineage>
        <taxon>Eukaryota</taxon>
        <taxon>Metazoa</taxon>
        <taxon>Spiralia</taxon>
        <taxon>Gnathifera</taxon>
        <taxon>Rotifera</taxon>
        <taxon>Eurotatoria</taxon>
        <taxon>Bdelloidea</taxon>
        <taxon>Philodinida</taxon>
        <taxon>Philodinidae</taxon>
        <taxon>Didymodactylos</taxon>
    </lineage>
</organism>
<dbReference type="EMBL" id="CAJOBC010086459">
    <property type="protein sequence ID" value="CAF4344276.1"/>
    <property type="molecule type" value="Genomic_DNA"/>
</dbReference>
<dbReference type="PANTHER" id="PTHR45641">
    <property type="entry name" value="TETRATRICOPEPTIDE REPEAT PROTEIN (AFU_ORTHOLOGUE AFUA_6G03870)"/>
    <property type="match status" value="1"/>
</dbReference>
<gene>
    <name evidence="4" type="ORF">GPM918_LOCUS35748</name>
    <name evidence="5" type="ORF">SRO942_LOCUS36471</name>
</gene>
<evidence type="ECO:0000256" key="1">
    <source>
        <dbReference type="ARBA" id="ARBA00022737"/>
    </source>
</evidence>
<dbReference type="SUPFAM" id="SSF56399">
    <property type="entry name" value="ADP-ribosylation"/>
    <property type="match status" value="1"/>
</dbReference>
<dbReference type="InterPro" id="IPR019734">
    <property type="entry name" value="TPR_rpt"/>
</dbReference>
<accession>A0A815RMM0</accession>
<evidence type="ECO:0000313" key="4">
    <source>
        <dbReference type="EMBL" id="CAF1478845.1"/>
    </source>
</evidence>
<dbReference type="Gene3D" id="3.90.176.10">
    <property type="entry name" value="Toxin ADP-ribosyltransferase, Chain A, domain 1"/>
    <property type="match status" value="1"/>
</dbReference>
<dbReference type="PROSITE" id="PS50293">
    <property type="entry name" value="TPR_REGION"/>
    <property type="match status" value="1"/>
</dbReference>
<proteinExistence type="predicted"/>
<keyword evidence="6" id="KW-1185">Reference proteome</keyword>
<sequence length="603" mass="71249">MFTRIVHLFIDYFRWPIDQPMLDTYEETNPQAFICLWFREFKIMPDYPDIEKNLNSIFKTLKVFISDRVELIGFIGEWKKSDINQKIICIITHSLDTCIVDCIGEQDIVHKMYIQKKHHDDDNHYEKWMDAHKNSCEMFTEYDSTLYSILAKELDNQNNKEISNNCSRISEVKIFLPPFSMFSSNIKENSIRNVSKESIAFIWFQLLIKILLHIVHTDDAKYEMIEECQTYYQDNEIELRKISSFEEDYKSKKAIWWYTADTFLFRLMNKAFRSEDIDKIFIFRLFISDLHKQLSEEITNQKINEPTSLKLYRGKKLFSTVIYKLKNSIDQLISMNGFLSATSDIDVARSYAGDGCLRLGYETVLFELDINTNHQRESFVDITKLSCHEDEGEVLFLIGESDKAVKYYTKALNDCMPDDEEQKDIIYNNLGILYYKMNQPHLAFLYFEKTKISKSYSPLSDDICLRRKTSCEQLKGTNQQIARSYYKNIHRIVLKGLPARHSSLIKSYNNRGLVHHKCGNYDEALKDYEEALEHASRDDSLEAKQDCSAIYNNIGGWYYSKCDYEKAVINYEKAITIAKEIFPENHVWLQDYMKNHEVSQHRQ</sequence>
<evidence type="ECO:0000256" key="3">
    <source>
        <dbReference type="PROSITE-ProRule" id="PRU00339"/>
    </source>
</evidence>
<dbReference type="Pfam" id="PF13424">
    <property type="entry name" value="TPR_12"/>
    <property type="match status" value="1"/>
</dbReference>
<name>A0A815RMM0_9BILA</name>
<dbReference type="PROSITE" id="PS50005">
    <property type="entry name" value="TPR"/>
    <property type="match status" value="2"/>
</dbReference>